<evidence type="ECO:0000256" key="2">
    <source>
        <dbReference type="SAM" id="MobiDB-lite"/>
    </source>
</evidence>
<evidence type="ECO:0000313" key="4">
    <source>
        <dbReference type="EMBL" id="KAJ8422426.1"/>
    </source>
</evidence>
<feature type="compositionally biased region" description="Basic and acidic residues" evidence="2">
    <location>
        <begin position="79"/>
        <end position="91"/>
    </location>
</feature>
<dbReference type="AlphaFoldDB" id="A0A9Q1GKK1"/>
<organism evidence="4 5">
    <name type="scientific">Carnegiea gigantea</name>
    <dbReference type="NCBI Taxonomy" id="171969"/>
    <lineage>
        <taxon>Eukaryota</taxon>
        <taxon>Viridiplantae</taxon>
        <taxon>Streptophyta</taxon>
        <taxon>Embryophyta</taxon>
        <taxon>Tracheophyta</taxon>
        <taxon>Spermatophyta</taxon>
        <taxon>Magnoliopsida</taxon>
        <taxon>eudicotyledons</taxon>
        <taxon>Gunneridae</taxon>
        <taxon>Pentapetalae</taxon>
        <taxon>Caryophyllales</taxon>
        <taxon>Cactineae</taxon>
        <taxon>Cactaceae</taxon>
        <taxon>Cactoideae</taxon>
        <taxon>Echinocereeae</taxon>
        <taxon>Carnegiea</taxon>
    </lineage>
</organism>
<feature type="domain" description="CCHC-type" evidence="3">
    <location>
        <begin position="52"/>
        <end position="67"/>
    </location>
</feature>
<reference evidence="4" key="1">
    <citation type="submission" date="2022-04" db="EMBL/GenBank/DDBJ databases">
        <title>Carnegiea gigantea Genome sequencing and assembly v2.</title>
        <authorList>
            <person name="Copetti D."/>
            <person name="Sanderson M.J."/>
            <person name="Burquez A."/>
            <person name="Wojciechowski M.F."/>
        </authorList>
    </citation>
    <scope>NUCLEOTIDE SEQUENCE</scope>
    <source>
        <strain evidence="4">SGP5-SGP5p</strain>
        <tissue evidence="4">Aerial part</tissue>
    </source>
</reference>
<gene>
    <name evidence="4" type="ORF">Cgig2_003006</name>
</gene>
<feature type="region of interest" description="Disordered" evidence="2">
    <location>
        <begin position="68"/>
        <end position="103"/>
    </location>
</feature>
<dbReference type="PROSITE" id="PS50158">
    <property type="entry name" value="ZF_CCHC"/>
    <property type="match status" value="1"/>
</dbReference>
<dbReference type="EMBL" id="JAKOGI010002258">
    <property type="protein sequence ID" value="KAJ8422426.1"/>
    <property type="molecule type" value="Genomic_DNA"/>
</dbReference>
<comment type="caution">
    <text evidence="4">The sequence shown here is derived from an EMBL/GenBank/DDBJ whole genome shotgun (WGS) entry which is preliminary data.</text>
</comment>
<dbReference type="OrthoDB" id="1707487at2759"/>
<evidence type="ECO:0000259" key="3">
    <source>
        <dbReference type="PROSITE" id="PS50158"/>
    </source>
</evidence>
<proteinExistence type="predicted"/>
<evidence type="ECO:0000256" key="1">
    <source>
        <dbReference type="PROSITE-ProRule" id="PRU00047"/>
    </source>
</evidence>
<dbReference type="Pfam" id="PF14392">
    <property type="entry name" value="zf-CCHC_4"/>
    <property type="match status" value="1"/>
</dbReference>
<protein>
    <recommendedName>
        <fullName evidence="3">CCHC-type domain-containing protein</fullName>
    </recommendedName>
</protein>
<evidence type="ECO:0000313" key="5">
    <source>
        <dbReference type="Proteomes" id="UP001153076"/>
    </source>
</evidence>
<keyword evidence="5" id="KW-1185">Reference proteome</keyword>
<dbReference type="InterPro" id="IPR001878">
    <property type="entry name" value="Znf_CCHC"/>
</dbReference>
<sequence>MYAFAEFLGSKFLKIRVDADYVMKPLRRGLRINVDGKPKWISHQYVKLLDFCYACGLMGHVYKGCSQGGESAGRLKTKSRMEERVSGKNRESTTQASPQRAAADMVEDEEDEQIVKQAWSRHLGAPVQAAAHCTLKPSDWSSKKFVYIGKHIAVTEEKLKNVQGKPASQRNLDECLVLQIKLDELRK</sequence>
<keyword evidence="1" id="KW-0863">Zinc-finger</keyword>
<dbReference type="GO" id="GO:0003676">
    <property type="term" value="F:nucleic acid binding"/>
    <property type="evidence" value="ECO:0007669"/>
    <property type="project" value="InterPro"/>
</dbReference>
<dbReference type="GO" id="GO:0008270">
    <property type="term" value="F:zinc ion binding"/>
    <property type="evidence" value="ECO:0007669"/>
    <property type="project" value="UniProtKB-KW"/>
</dbReference>
<dbReference type="InterPro" id="IPR025836">
    <property type="entry name" value="Zn_knuckle_CX2CX4HX4C"/>
</dbReference>
<keyword evidence="1" id="KW-0862">Zinc</keyword>
<accession>A0A9Q1GKK1</accession>
<dbReference type="Proteomes" id="UP001153076">
    <property type="component" value="Unassembled WGS sequence"/>
</dbReference>
<keyword evidence="1" id="KW-0479">Metal-binding</keyword>
<name>A0A9Q1GKK1_9CARY</name>